<evidence type="ECO:0000313" key="9">
    <source>
        <dbReference type="Proteomes" id="UP000234198"/>
    </source>
</evidence>
<evidence type="ECO:0000256" key="1">
    <source>
        <dbReference type="ARBA" id="ARBA00004651"/>
    </source>
</evidence>
<feature type="domain" description="Type II secretion system protein GspF" evidence="7">
    <location>
        <begin position="296"/>
        <end position="410"/>
    </location>
</feature>
<protein>
    <submittedName>
        <fullName evidence="8">Type II secretion system protein F</fullName>
    </submittedName>
</protein>
<dbReference type="Proteomes" id="UP000234198">
    <property type="component" value="Unassembled WGS sequence"/>
</dbReference>
<comment type="caution">
    <text evidence="8">The sequence shown here is derived from an EMBL/GenBank/DDBJ whole genome shotgun (WGS) entry which is preliminary data.</text>
</comment>
<feature type="transmembrane region" description="Helical" evidence="6">
    <location>
        <begin position="27"/>
        <end position="49"/>
    </location>
</feature>
<accession>A0A2I1HZX3</accession>
<evidence type="ECO:0000259" key="7">
    <source>
        <dbReference type="Pfam" id="PF00482"/>
    </source>
</evidence>
<sequence>MGLPRPKGRTVRVGWDAFVDCLGLGEVAVVSVFGICLFALCLRCCMAVYRGAHEKRIVRAWMYPRSSRNPADGAWGRRLRCLAGNDNRARHRGRAIGSPTTRELSLLVAEVATRLRAGMPTARAWSLSLARIGAGGAVRDTDPYPSIFDEWAREPPRWSVPLRARSPDADAARTAAASIALACRFSNGLGAPLADILDAIGDSVDDAQAVEESRRVASAGPLMSARVLAALPLVGIVSALALGASPWHFYTGATVGRVCALLGILAWVAGIVSCRRILARARQPDEDTDAALTCDLASAGLACGAAIPRVLDALASASSCESLSWTACALRLGSMWGEAWEETPAWVHPLRDALESAWTSGSAPETMLARSASWERRTRLAEAKTRAEELSVRLVGPLGACFLPAFLTLGIAPLLASLTGGIGM</sequence>
<evidence type="ECO:0000256" key="6">
    <source>
        <dbReference type="SAM" id="Phobius"/>
    </source>
</evidence>
<keyword evidence="3 6" id="KW-0812">Transmembrane</keyword>
<dbReference type="GO" id="GO:0005886">
    <property type="term" value="C:plasma membrane"/>
    <property type="evidence" value="ECO:0007669"/>
    <property type="project" value="UniProtKB-SubCell"/>
</dbReference>
<proteinExistence type="predicted"/>
<dbReference type="Pfam" id="PF00482">
    <property type="entry name" value="T2SSF"/>
    <property type="match status" value="1"/>
</dbReference>
<evidence type="ECO:0000313" key="8">
    <source>
        <dbReference type="EMBL" id="PKY64432.1"/>
    </source>
</evidence>
<dbReference type="AlphaFoldDB" id="A0A2I1HZX3"/>
<comment type="subcellular location">
    <subcellularLocation>
        <location evidence="1">Cell membrane</location>
        <topology evidence="1">Multi-pass membrane protein</topology>
    </subcellularLocation>
</comment>
<name>A0A2I1HZX3_9ACTO</name>
<evidence type="ECO:0000256" key="4">
    <source>
        <dbReference type="ARBA" id="ARBA00022989"/>
    </source>
</evidence>
<organism evidence="8 9">
    <name type="scientific">Schaalia odontolytica</name>
    <dbReference type="NCBI Taxonomy" id="1660"/>
    <lineage>
        <taxon>Bacteria</taxon>
        <taxon>Bacillati</taxon>
        <taxon>Actinomycetota</taxon>
        <taxon>Actinomycetes</taxon>
        <taxon>Actinomycetales</taxon>
        <taxon>Actinomycetaceae</taxon>
        <taxon>Schaalia</taxon>
    </lineage>
</organism>
<keyword evidence="5 6" id="KW-0472">Membrane</keyword>
<feature type="transmembrane region" description="Helical" evidence="6">
    <location>
        <begin position="255"/>
        <end position="274"/>
    </location>
</feature>
<gene>
    <name evidence="8" type="ORF">CYJ22_06080</name>
</gene>
<reference evidence="8 9" key="1">
    <citation type="submission" date="2017-12" db="EMBL/GenBank/DDBJ databases">
        <title>Phylogenetic diversity of female urinary microbiome.</title>
        <authorList>
            <person name="Thomas-White K."/>
            <person name="Wolfe A.J."/>
        </authorList>
    </citation>
    <scope>NUCLEOTIDE SEQUENCE [LARGE SCALE GENOMIC DNA]</scope>
    <source>
        <strain evidence="8 9">UMB0018</strain>
    </source>
</reference>
<dbReference type="EMBL" id="PKKM01000007">
    <property type="protein sequence ID" value="PKY64432.1"/>
    <property type="molecule type" value="Genomic_DNA"/>
</dbReference>
<evidence type="ECO:0000256" key="3">
    <source>
        <dbReference type="ARBA" id="ARBA00022692"/>
    </source>
</evidence>
<evidence type="ECO:0000256" key="2">
    <source>
        <dbReference type="ARBA" id="ARBA00022475"/>
    </source>
</evidence>
<dbReference type="InterPro" id="IPR018076">
    <property type="entry name" value="T2SS_GspF_dom"/>
</dbReference>
<dbReference type="PANTHER" id="PTHR35007:SF4">
    <property type="entry name" value="CONSERVED TRANSMEMBRANE PROTEIN-RELATED"/>
    <property type="match status" value="1"/>
</dbReference>
<feature type="transmembrane region" description="Helical" evidence="6">
    <location>
        <begin position="394"/>
        <end position="416"/>
    </location>
</feature>
<keyword evidence="4 6" id="KW-1133">Transmembrane helix</keyword>
<feature type="transmembrane region" description="Helical" evidence="6">
    <location>
        <begin position="227"/>
        <end position="249"/>
    </location>
</feature>
<dbReference type="PANTHER" id="PTHR35007">
    <property type="entry name" value="INTEGRAL MEMBRANE PROTEIN-RELATED"/>
    <property type="match status" value="1"/>
</dbReference>
<keyword evidence="2" id="KW-1003">Cell membrane</keyword>
<evidence type="ECO:0000256" key="5">
    <source>
        <dbReference type="ARBA" id="ARBA00023136"/>
    </source>
</evidence>